<dbReference type="Gene3D" id="3.40.190.290">
    <property type="match status" value="1"/>
</dbReference>
<proteinExistence type="inferred from homology"/>
<reference evidence="6" key="1">
    <citation type="submission" date="2024-08" db="EMBL/GenBank/DDBJ databases">
        <title>Phylogenomic analyses of a clade within the roseobacter group suggest taxonomic reassignments of species of the genera Aestuariivita, Citreicella, Loktanella, Nautella, Pelagibaca, Ruegeria, Thalassobius, Thiobacimonas and Tropicibacter, and the proposal o.</title>
        <authorList>
            <person name="Jeon C.O."/>
        </authorList>
    </citation>
    <scope>NUCLEOTIDE SEQUENCE</scope>
    <source>
        <strain evidence="6">SS1-5</strain>
    </source>
</reference>
<dbReference type="InterPro" id="IPR000847">
    <property type="entry name" value="LysR_HTH_N"/>
</dbReference>
<dbReference type="Proteomes" id="UP001470809">
    <property type="component" value="Chromosome"/>
</dbReference>
<accession>A0AAN0MDW7</accession>
<keyword evidence="7" id="KW-1185">Reference proteome</keyword>
<dbReference type="RefSeq" id="WP_342078905.1">
    <property type="nucleotide sequence ID" value="NZ_CP151767.2"/>
</dbReference>
<dbReference type="InterPro" id="IPR058163">
    <property type="entry name" value="LysR-type_TF_proteobact-type"/>
</dbReference>
<dbReference type="GO" id="GO:0003700">
    <property type="term" value="F:DNA-binding transcription factor activity"/>
    <property type="evidence" value="ECO:0007669"/>
    <property type="project" value="InterPro"/>
</dbReference>
<dbReference type="CDD" id="cd05466">
    <property type="entry name" value="PBP2_LTTR_substrate"/>
    <property type="match status" value="1"/>
</dbReference>
<evidence type="ECO:0000256" key="4">
    <source>
        <dbReference type="ARBA" id="ARBA00023163"/>
    </source>
</evidence>
<sequence>MRVFLAVARAESLTGAAPVLRMDPATLARRIGRLERTLGASLFVKSPQGYALTDLGERMRDRAADAETQFNRAIDEGQGASEALTGQIRIGAPDGAANFILPKVCVAIQAANPKLEVQILALPRVVNLSRREADMAVMVSQPVAGRLSVQKITDYQLHLATRRDAPPIRNRDDLRGRPIVGYIPDMIFDKELDYLGDLAAGGVNLASNSVAVQLQMLRHGGVGVVHDFVMPSAPELHQVLRDVFSLRRSFYLVRHSSDRHSDRLTRFSTALMQGMQAEVARLEQRARLTGSTVI</sequence>
<dbReference type="AlphaFoldDB" id="A0AAN0MDW7"/>
<comment type="similarity">
    <text evidence="1">Belongs to the LysR transcriptional regulatory family.</text>
</comment>
<evidence type="ECO:0000256" key="3">
    <source>
        <dbReference type="ARBA" id="ARBA00023125"/>
    </source>
</evidence>
<keyword evidence="4" id="KW-0804">Transcription</keyword>
<dbReference type="Pfam" id="PF03466">
    <property type="entry name" value="LysR_substrate"/>
    <property type="match status" value="1"/>
</dbReference>
<dbReference type="KEGG" id="yrh:AABB31_16570"/>
<protein>
    <submittedName>
        <fullName evidence="6">LysR family transcriptional regulator</fullName>
    </submittedName>
</protein>
<dbReference type="GO" id="GO:0043565">
    <property type="term" value="F:sequence-specific DNA binding"/>
    <property type="evidence" value="ECO:0007669"/>
    <property type="project" value="TreeGrafter"/>
</dbReference>
<evidence type="ECO:0000313" key="7">
    <source>
        <dbReference type="Proteomes" id="UP001470809"/>
    </source>
</evidence>
<gene>
    <name evidence="6" type="ORF">AABB31_16570</name>
</gene>
<dbReference type="PANTHER" id="PTHR30537">
    <property type="entry name" value="HTH-TYPE TRANSCRIPTIONAL REGULATOR"/>
    <property type="match status" value="1"/>
</dbReference>
<dbReference type="InterPro" id="IPR036388">
    <property type="entry name" value="WH-like_DNA-bd_sf"/>
</dbReference>
<dbReference type="PROSITE" id="PS50931">
    <property type="entry name" value="HTH_LYSR"/>
    <property type="match status" value="1"/>
</dbReference>
<dbReference type="SUPFAM" id="SSF53850">
    <property type="entry name" value="Periplasmic binding protein-like II"/>
    <property type="match status" value="1"/>
</dbReference>
<dbReference type="Gene3D" id="1.10.10.10">
    <property type="entry name" value="Winged helix-like DNA-binding domain superfamily/Winged helix DNA-binding domain"/>
    <property type="match status" value="1"/>
</dbReference>
<dbReference type="InterPro" id="IPR036390">
    <property type="entry name" value="WH_DNA-bd_sf"/>
</dbReference>
<dbReference type="GO" id="GO:0006351">
    <property type="term" value="P:DNA-templated transcription"/>
    <property type="evidence" value="ECO:0007669"/>
    <property type="project" value="TreeGrafter"/>
</dbReference>
<dbReference type="SUPFAM" id="SSF46785">
    <property type="entry name" value="Winged helix' DNA-binding domain"/>
    <property type="match status" value="1"/>
</dbReference>
<name>A0AAN0MDW7_9RHOB</name>
<feature type="domain" description="HTH lysR-type" evidence="5">
    <location>
        <begin position="1"/>
        <end position="53"/>
    </location>
</feature>
<keyword evidence="2" id="KW-0805">Transcription regulation</keyword>
<organism evidence="6 7">
    <name type="scientific">Yoonia rhodophyticola</name>
    <dbReference type="NCBI Taxonomy" id="3137370"/>
    <lineage>
        <taxon>Bacteria</taxon>
        <taxon>Pseudomonadati</taxon>
        <taxon>Pseudomonadota</taxon>
        <taxon>Alphaproteobacteria</taxon>
        <taxon>Rhodobacterales</taxon>
        <taxon>Paracoccaceae</taxon>
        <taxon>Yoonia</taxon>
    </lineage>
</organism>
<dbReference type="Pfam" id="PF00126">
    <property type="entry name" value="HTH_1"/>
    <property type="match status" value="1"/>
</dbReference>
<dbReference type="InterPro" id="IPR005119">
    <property type="entry name" value="LysR_subst-bd"/>
</dbReference>
<keyword evidence="3" id="KW-0238">DNA-binding</keyword>
<dbReference type="PANTHER" id="PTHR30537:SF3">
    <property type="entry name" value="TRANSCRIPTIONAL REGULATORY PROTEIN"/>
    <property type="match status" value="1"/>
</dbReference>
<evidence type="ECO:0000259" key="5">
    <source>
        <dbReference type="PROSITE" id="PS50931"/>
    </source>
</evidence>
<dbReference type="EMBL" id="CP151767">
    <property type="protein sequence ID" value="WZU69609.1"/>
    <property type="molecule type" value="Genomic_DNA"/>
</dbReference>
<evidence type="ECO:0000256" key="2">
    <source>
        <dbReference type="ARBA" id="ARBA00023015"/>
    </source>
</evidence>
<evidence type="ECO:0000313" key="6">
    <source>
        <dbReference type="EMBL" id="WZU69609.1"/>
    </source>
</evidence>
<evidence type="ECO:0000256" key="1">
    <source>
        <dbReference type="ARBA" id="ARBA00009437"/>
    </source>
</evidence>